<protein>
    <submittedName>
        <fullName evidence="3">Uncharacterized protein</fullName>
    </submittedName>
</protein>
<dbReference type="Proteomes" id="UP000613580">
    <property type="component" value="Unassembled WGS sequence"/>
</dbReference>
<dbReference type="AlphaFoldDB" id="A0A8H6SHF5"/>
<evidence type="ECO:0000313" key="4">
    <source>
        <dbReference type="Proteomes" id="UP000613580"/>
    </source>
</evidence>
<keyword evidence="4" id="KW-1185">Reference proteome</keyword>
<feature type="transmembrane region" description="Helical" evidence="2">
    <location>
        <begin position="324"/>
        <end position="342"/>
    </location>
</feature>
<feature type="region of interest" description="Disordered" evidence="1">
    <location>
        <begin position="405"/>
        <end position="432"/>
    </location>
</feature>
<keyword evidence="2" id="KW-0812">Transmembrane</keyword>
<name>A0A8H6SHF5_MYCCL</name>
<feature type="transmembrane region" description="Helical" evidence="2">
    <location>
        <begin position="156"/>
        <end position="175"/>
    </location>
</feature>
<feature type="transmembrane region" description="Helical" evidence="2">
    <location>
        <begin position="181"/>
        <end position="200"/>
    </location>
</feature>
<proteinExistence type="predicted"/>
<sequence length="457" mass="52015">MLCSLYIDATTRSLFSRFLPSPSLQAPARIRVRPLTHMANISAVYDAQGWYSYAYQFPDHDPCFDPDYSAYPLCQNDTTANVTNVMLAFLNITNFDSYFAAYCLSPPDDSCPWGYCPNPDVASPAVRYSTYFTTVMSAILVLYSPSEVTSTFFSQLLNVYSIIIAALVAIAKKNLTKPHAAVALGLACSPLSIYLIIYVIRSLIGNPNRLQGVFGPGMWLSRLSVLMLVPVWFTLLGLEVAPDNSWRFQQSACDEIVAEHRIVRDFFEPMIVFFELYAPLSAVIFAVLAITWGVAIFLRRKEIWKPGKGKFPVGRMWRKVVDRYPFIQFCTVVLIPHAAWMFNSEIGVAVMLPRERFSWTYGQLLAVLVTIPPLLQLGLLMPRLFWWFVDLAWVRAVTCRRHKPRHTARRRSTRRKLEPSEMTEGDEEGFDFHDRLPLVEAAPRMSLDKTNVDKVES</sequence>
<dbReference type="OrthoDB" id="3234297at2759"/>
<reference evidence="3" key="1">
    <citation type="submission" date="2020-05" db="EMBL/GenBank/DDBJ databases">
        <title>Mycena genomes resolve the evolution of fungal bioluminescence.</title>
        <authorList>
            <person name="Tsai I.J."/>
        </authorList>
    </citation>
    <scope>NUCLEOTIDE SEQUENCE</scope>
    <source>
        <strain evidence="3">110903Hualien_Pintung</strain>
    </source>
</reference>
<keyword evidence="2" id="KW-1133">Transmembrane helix</keyword>
<feature type="transmembrane region" description="Helical" evidence="2">
    <location>
        <begin position="220"/>
        <end position="238"/>
    </location>
</feature>
<organism evidence="3 4">
    <name type="scientific">Mycena chlorophos</name>
    <name type="common">Agaric fungus</name>
    <name type="synonym">Agaricus chlorophos</name>
    <dbReference type="NCBI Taxonomy" id="658473"/>
    <lineage>
        <taxon>Eukaryota</taxon>
        <taxon>Fungi</taxon>
        <taxon>Dikarya</taxon>
        <taxon>Basidiomycota</taxon>
        <taxon>Agaricomycotina</taxon>
        <taxon>Agaricomycetes</taxon>
        <taxon>Agaricomycetidae</taxon>
        <taxon>Agaricales</taxon>
        <taxon>Marasmiineae</taxon>
        <taxon>Mycenaceae</taxon>
        <taxon>Mycena</taxon>
    </lineage>
</organism>
<evidence type="ECO:0000256" key="1">
    <source>
        <dbReference type="SAM" id="MobiDB-lite"/>
    </source>
</evidence>
<dbReference type="EMBL" id="JACAZE010000014">
    <property type="protein sequence ID" value="KAF7299705.1"/>
    <property type="molecule type" value="Genomic_DNA"/>
</dbReference>
<feature type="transmembrane region" description="Helical" evidence="2">
    <location>
        <begin position="276"/>
        <end position="298"/>
    </location>
</feature>
<feature type="compositionally biased region" description="Basic residues" evidence="1">
    <location>
        <begin position="405"/>
        <end position="414"/>
    </location>
</feature>
<evidence type="ECO:0000256" key="2">
    <source>
        <dbReference type="SAM" id="Phobius"/>
    </source>
</evidence>
<feature type="transmembrane region" description="Helical" evidence="2">
    <location>
        <begin position="362"/>
        <end position="381"/>
    </location>
</feature>
<comment type="caution">
    <text evidence="3">The sequence shown here is derived from an EMBL/GenBank/DDBJ whole genome shotgun (WGS) entry which is preliminary data.</text>
</comment>
<evidence type="ECO:0000313" key="3">
    <source>
        <dbReference type="EMBL" id="KAF7299705.1"/>
    </source>
</evidence>
<keyword evidence="2" id="KW-0472">Membrane</keyword>
<accession>A0A8H6SHF5</accession>
<gene>
    <name evidence="3" type="ORF">HMN09_00976100</name>
</gene>